<evidence type="ECO:0000256" key="4">
    <source>
        <dbReference type="ARBA" id="ARBA00022898"/>
    </source>
</evidence>
<keyword evidence="3 6" id="KW-0808">Transferase</keyword>
<evidence type="ECO:0000313" key="6">
    <source>
        <dbReference type="EMBL" id="QQK74653.1"/>
    </source>
</evidence>
<gene>
    <name evidence="6" type="ORF">HUG15_02910</name>
</gene>
<evidence type="ECO:0000256" key="5">
    <source>
        <dbReference type="RuleBase" id="RU003560"/>
    </source>
</evidence>
<dbReference type="InterPro" id="IPR049704">
    <property type="entry name" value="Aminotrans_3_PPA_site"/>
</dbReference>
<dbReference type="SUPFAM" id="SSF53383">
    <property type="entry name" value="PLP-dependent transferases"/>
    <property type="match status" value="1"/>
</dbReference>
<dbReference type="GO" id="GO:0030170">
    <property type="term" value="F:pyridoxal phosphate binding"/>
    <property type="evidence" value="ECO:0007669"/>
    <property type="project" value="InterPro"/>
</dbReference>
<dbReference type="PANTHER" id="PTHR43094:SF1">
    <property type="entry name" value="AMINOTRANSFERASE CLASS-III"/>
    <property type="match status" value="1"/>
</dbReference>
<dbReference type="AlphaFoldDB" id="A0A7T6Z0D3"/>
<dbReference type="InterPro" id="IPR015422">
    <property type="entry name" value="PyrdxlP-dep_Trfase_small"/>
</dbReference>
<dbReference type="EMBL" id="CP054705">
    <property type="protein sequence ID" value="QQK74653.1"/>
    <property type="molecule type" value="Genomic_DNA"/>
</dbReference>
<accession>A0A7T6Z0D3</accession>
<dbReference type="FunFam" id="3.40.640.10:FF:000014">
    <property type="entry name" value="Adenosylmethionine-8-amino-7-oxononanoate aminotransferase, probable"/>
    <property type="match status" value="1"/>
</dbReference>
<reference evidence="6 7" key="1">
    <citation type="submission" date="2020-06" db="EMBL/GenBank/DDBJ databases">
        <title>Genomic analysis of Salicibibacter sp. NKC5-3.</title>
        <authorList>
            <person name="Oh Y.J."/>
        </authorList>
    </citation>
    <scope>NUCLEOTIDE SEQUENCE [LARGE SCALE GENOMIC DNA]</scope>
    <source>
        <strain evidence="6 7">NKC5-3</strain>
    </source>
</reference>
<name>A0A7T6Z0D3_9BACI</name>
<dbReference type="PANTHER" id="PTHR43094">
    <property type="entry name" value="AMINOTRANSFERASE"/>
    <property type="match status" value="1"/>
</dbReference>
<dbReference type="RefSeq" id="WP_200126882.1">
    <property type="nucleotide sequence ID" value="NZ_CP054705.1"/>
</dbReference>
<keyword evidence="7" id="KW-1185">Reference proteome</keyword>
<organism evidence="6 7">
    <name type="scientific">Salicibibacter cibarius</name>
    <dbReference type="NCBI Taxonomy" id="2743000"/>
    <lineage>
        <taxon>Bacteria</taxon>
        <taxon>Bacillati</taxon>
        <taxon>Bacillota</taxon>
        <taxon>Bacilli</taxon>
        <taxon>Bacillales</taxon>
        <taxon>Bacillaceae</taxon>
        <taxon>Salicibibacter</taxon>
    </lineage>
</organism>
<comment type="similarity">
    <text evidence="1 5">Belongs to the class-III pyridoxal-phosphate-dependent aminotransferase family.</text>
</comment>
<dbReference type="NCBIfam" id="NF005812">
    <property type="entry name" value="PRK07678.1"/>
    <property type="match status" value="1"/>
</dbReference>
<dbReference type="CDD" id="cd00610">
    <property type="entry name" value="OAT_like"/>
    <property type="match status" value="1"/>
</dbReference>
<protein>
    <submittedName>
        <fullName evidence="6">Aspartate aminotransferase family protein</fullName>
    </submittedName>
</protein>
<dbReference type="GO" id="GO:0008483">
    <property type="term" value="F:transaminase activity"/>
    <property type="evidence" value="ECO:0007669"/>
    <property type="project" value="UniProtKB-KW"/>
</dbReference>
<dbReference type="InterPro" id="IPR015421">
    <property type="entry name" value="PyrdxlP-dep_Trfase_major"/>
</dbReference>
<sequence>MKTSQETLYEKDSQYVWHHLKPHQKGENPLVIDSASGAWITDIEGNGYLDGMSGLWCVNAGYGRTEMVEAATEQLHKMPFHPLSNSHVPAIELSEKLNQWLKGDYRIFFSNSGSEANETAFKIARQYHHQKGEPGRYKFISRYRAYHGNTLGALAATGQAQRKYRYEPLAPGFVHVHAPDEYRVPSGQSFEEWSLECARMMEETVQWERPETVAGVIMEPIITGGGVLIPHPSYVKKVEEICKKYGLLLINDEVICGFGRTGENFGYQNYGIEPDIVTMAKGITSGYLPLAATAVKQELYEPFKGEEESDHFRQVNTFGGNPAACKLAVKNLEIMERENLVERSKKLGARIREDIRPLEDHPNVGNIRQKGLLFGIELVKDKETKEPVSAETIGNVIAECKSRGLIIGKNADTVAGYSNTVTLAPPLNMTDEDAERIVRTLKEVFRGE</sequence>
<evidence type="ECO:0000256" key="3">
    <source>
        <dbReference type="ARBA" id="ARBA00022679"/>
    </source>
</evidence>
<dbReference type="PIRSF" id="PIRSF000521">
    <property type="entry name" value="Transaminase_4ab_Lys_Orn"/>
    <property type="match status" value="1"/>
</dbReference>
<evidence type="ECO:0000313" key="7">
    <source>
        <dbReference type="Proteomes" id="UP000595823"/>
    </source>
</evidence>
<evidence type="ECO:0000256" key="2">
    <source>
        <dbReference type="ARBA" id="ARBA00022576"/>
    </source>
</evidence>
<dbReference type="InterPro" id="IPR005814">
    <property type="entry name" value="Aminotrans_3"/>
</dbReference>
<dbReference type="InterPro" id="IPR015424">
    <property type="entry name" value="PyrdxlP-dep_Trfase"/>
</dbReference>
<dbReference type="Gene3D" id="3.90.1150.10">
    <property type="entry name" value="Aspartate Aminotransferase, domain 1"/>
    <property type="match status" value="1"/>
</dbReference>
<dbReference type="KEGG" id="scia:HUG15_02910"/>
<dbReference type="PROSITE" id="PS00600">
    <property type="entry name" value="AA_TRANSFER_CLASS_3"/>
    <property type="match status" value="1"/>
</dbReference>
<dbReference type="Gene3D" id="3.40.640.10">
    <property type="entry name" value="Type I PLP-dependent aspartate aminotransferase-like (Major domain)"/>
    <property type="match status" value="1"/>
</dbReference>
<dbReference type="Proteomes" id="UP000595823">
    <property type="component" value="Chromosome"/>
</dbReference>
<keyword evidence="2 6" id="KW-0032">Aminotransferase</keyword>
<evidence type="ECO:0000256" key="1">
    <source>
        <dbReference type="ARBA" id="ARBA00008954"/>
    </source>
</evidence>
<proteinExistence type="inferred from homology"/>
<dbReference type="Pfam" id="PF00202">
    <property type="entry name" value="Aminotran_3"/>
    <property type="match status" value="1"/>
</dbReference>
<keyword evidence="4 5" id="KW-0663">Pyridoxal phosphate</keyword>